<accession>A0ABQ5V462</accession>
<evidence type="ECO:0000313" key="3">
    <source>
        <dbReference type="Proteomes" id="UP001161390"/>
    </source>
</evidence>
<feature type="chain" id="PRO_5045991843" description="WD40-like Beta Propeller Repeat" evidence="1">
    <location>
        <begin position="23"/>
        <end position="324"/>
    </location>
</feature>
<dbReference type="Proteomes" id="UP001161390">
    <property type="component" value="Unassembled WGS sequence"/>
</dbReference>
<sequence>MSRFIKSSGVAFLLTLASEAWAGPERFAPEALGQDGRITLTPTFSPDGTTVYFAQSECAPIWTCPQRLKRATLGPHGWSRPEWVTLPDSVGSLKARVDFPSVSPDGTRLLFSWSALPQSLSGRDIYENFDLYSLDLTDPGAVPEPLRGPDLNRVREGRVAKLRFVNNETAPILTRSGDLYFWSERLDGVGERDIYLAKRDGQGGWLAPEPLPAPINSAGRDDGSWIDPSGRLMLVTYGDRGGSGGADLFMSSRTDTGWTQPVNLGPSVNSPDNDFAGMISPDEKTLYFSSTRPVPGQDETMAQIWMMPVNEIPVLARALSRLSD</sequence>
<reference evidence="2" key="2">
    <citation type="submission" date="2023-01" db="EMBL/GenBank/DDBJ databases">
        <title>Draft genome sequence of Algimonas porphyrae strain NBRC 108216.</title>
        <authorList>
            <person name="Sun Q."/>
            <person name="Mori K."/>
        </authorList>
    </citation>
    <scope>NUCLEOTIDE SEQUENCE</scope>
    <source>
        <strain evidence="2">NBRC 108216</strain>
    </source>
</reference>
<evidence type="ECO:0008006" key="4">
    <source>
        <dbReference type="Google" id="ProtNLM"/>
    </source>
</evidence>
<dbReference type="Gene3D" id="2.120.10.30">
    <property type="entry name" value="TolB, C-terminal domain"/>
    <property type="match status" value="1"/>
</dbReference>
<dbReference type="RefSeq" id="WP_284372238.1">
    <property type="nucleotide sequence ID" value="NZ_BSNJ01000004.1"/>
</dbReference>
<proteinExistence type="predicted"/>
<keyword evidence="1" id="KW-0732">Signal</keyword>
<organism evidence="2 3">
    <name type="scientific">Algimonas porphyrae</name>
    <dbReference type="NCBI Taxonomy" id="1128113"/>
    <lineage>
        <taxon>Bacteria</taxon>
        <taxon>Pseudomonadati</taxon>
        <taxon>Pseudomonadota</taxon>
        <taxon>Alphaproteobacteria</taxon>
        <taxon>Maricaulales</taxon>
        <taxon>Robiginitomaculaceae</taxon>
        <taxon>Algimonas</taxon>
    </lineage>
</organism>
<gene>
    <name evidence="2" type="ORF">GCM10007854_20220</name>
</gene>
<feature type="signal peptide" evidence="1">
    <location>
        <begin position="1"/>
        <end position="22"/>
    </location>
</feature>
<dbReference type="InterPro" id="IPR011042">
    <property type="entry name" value="6-blade_b-propeller_TolB-like"/>
</dbReference>
<dbReference type="SUPFAM" id="SSF82171">
    <property type="entry name" value="DPP6 N-terminal domain-like"/>
    <property type="match status" value="1"/>
</dbReference>
<protein>
    <recommendedName>
        <fullName evidence="4">WD40-like Beta Propeller Repeat</fullName>
    </recommendedName>
</protein>
<dbReference type="Pfam" id="PF07676">
    <property type="entry name" value="PD40"/>
    <property type="match status" value="3"/>
</dbReference>
<dbReference type="InterPro" id="IPR011659">
    <property type="entry name" value="WD40"/>
</dbReference>
<evidence type="ECO:0000256" key="1">
    <source>
        <dbReference type="SAM" id="SignalP"/>
    </source>
</evidence>
<comment type="caution">
    <text evidence="2">The sequence shown here is derived from an EMBL/GenBank/DDBJ whole genome shotgun (WGS) entry which is preliminary data.</text>
</comment>
<reference evidence="2" key="1">
    <citation type="journal article" date="2014" name="Int. J. Syst. Evol. Microbiol.">
        <title>Complete genome of a new Firmicutes species belonging to the dominant human colonic microbiota ('Ruminococcus bicirculans') reveals two chromosomes and a selective capacity to utilize plant glucans.</title>
        <authorList>
            <consortium name="NISC Comparative Sequencing Program"/>
            <person name="Wegmann U."/>
            <person name="Louis P."/>
            <person name="Goesmann A."/>
            <person name="Henrissat B."/>
            <person name="Duncan S.H."/>
            <person name="Flint H.J."/>
        </authorList>
    </citation>
    <scope>NUCLEOTIDE SEQUENCE</scope>
    <source>
        <strain evidence="2">NBRC 108216</strain>
    </source>
</reference>
<name>A0ABQ5V462_9PROT</name>
<dbReference type="EMBL" id="BSNJ01000004">
    <property type="protein sequence ID" value="GLQ21067.1"/>
    <property type="molecule type" value="Genomic_DNA"/>
</dbReference>
<evidence type="ECO:0000313" key="2">
    <source>
        <dbReference type="EMBL" id="GLQ21067.1"/>
    </source>
</evidence>
<keyword evidence="3" id="KW-1185">Reference proteome</keyword>